<evidence type="ECO:0000259" key="1">
    <source>
        <dbReference type="Pfam" id="PF03205"/>
    </source>
</evidence>
<dbReference type="NCBIfam" id="TIGR00176">
    <property type="entry name" value="mobB"/>
    <property type="match status" value="1"/>
</dbReference>
<comment type="caution">
    <text evidence="2">The sequence shown here is derived from an EMBL/GenBank/DDBJ whole genome shotgun (WGS) entry which is preliminary data.</text>
</comment>
<gene>
    <name evidence="2" type="primary">mobB</name>
    <name evidence="2" type="ORF">F7732_16910</name>
</gene>
<dbReference type="PANTHER" id="PTHR40072">
    <property type="entry name" value="MOLYBDOPTERIN-GUANINE DINUCLEOTIDE BIOSYNTHESIS ADAPTER PROTEIN-RELATED"/>
    <property type="match status" value="1"/>
</dbReference>
<reference evidence="2 3" key="1">
    <citation type="journal article" date="2014" name="Arch. Microbiol.">
        <title>Bacillus mesophilum sp. nov., strain IITR-54T, a novel 4-chlorobiphenyl dechlorinating bacterium.</title>
        <authorList>
            <person name="Manickam N."/>
            <person name="Singh N.K."/>
            <person name="Bajaj A."/>
            <person name="Kumar R.M."/>
            <person name="Kaur G."/>
            <person name="Kaur N."/>
            <person name="Bala M."/>
            <person name="Kumar A."/>
            <person name="Mayilraj S."/>
        </authorList>
    </citation>
    <scope>NUCLEOTIDE SEQUENCE [LARGE SCALE GENOMIC DNA]</scope>
    <source>
        <strain evidence="2 3">IITR-54</strain>
    </source>
</reference>
<dbReference type="Pfam" id="PF03205">
    <property type="entry name" value="MobB"/>
    <property type="match status" value="1"/>
</dbReference>
<dbReference type="InterPro" id="IPR004435">
    <property type="entry name" value="MobB_dom"/>
</dbReference>
<dbReference type="InterPro" id="IPR052539">
    <property type="entry name" value="MGD_biosynthesis_adapter"/>
</dbReference>
<accession>A0A7V7RJC7</accession>
<dbReference type="AlphaFoldDB" id="A0A7V7RJC7"/>
<dbReference type="Proteomes" id="UP000441354">
    <property type="component" value="Unassembled WGS sequence"/>
</dbReference>
<proteinExistence type="predicted"/>
<protein>
    <submittedName>
        <fullName evidence="2">Molybdopterin-guanine dinucleotide biosynthesis protein B</fullName>
    </submittedName>
</protein>
<dbReference type="GO" id="GO:0005525">
    <property type="term" value="F:GTP binding"/>
    <property type="evidence" value="ECO:0007669"/>
    <property type="project" value="InterPro"/>
</dbReference>
<evidence type="ECO:0000313" key="3">
    <source>
        <dbReference type="Proteomes" id="UP000441354"/>
    </source>
</evidence>
<dbReference type="Gene3D" id="3.40.50.300">
    <property type="entry name" value="P-loop containing nucleotide triphosphate hydrolases"/>
    <property type="match status" value="1"/>
</dbReference>
<dbReference type="SUPFAM" id="SSF52540">
    <property type="entry name" value="P-loop containing nucleoside triphosphate hydrolases"/>
    <property type="match status" value="1"/>
</dbReference>
<evidence type="ECO:0000313" key="2">
    <source>
        <dbReference type="EMBL" id="KAB2330890.1"/>
    </source>
</evidence>
<dbReference type="OrthoDB" id="9786803at2"/>
<dbReference type="GO" id="GO:0006777">
    <property type="term" value="P:Mo-molybdopterin cofactor biosynthetic process"/>
    <property type="evidence" value="ECO:0007669"/>
    <property type="project" value="InterPro"/>
</dbReference>
<keyword evidence="3" id="KW-1185">Reference proteome</keyword>
<sequence length="176" mass="19967">MAMVKKTPFIFQIVGYQNSGKTTLIEQVIRRLKENGKRTVVIKHHGHGGMPSLDEDKDSFRHVKAGAAASLIEGDGRLILHAEQQDWSLDEKIAMATCLNPDLILLEGHKYEEFPKAVLIRKDDDLQLLHDLSNIKIQFYWDKKLQMNGFYIKDQAGMECLVSYLLNEIEGGKTGL</sequence>
<dbReference type="InterPro" id="IPR027417">
    <property type="entry name" value="P-loop_NTPase"/>
</dbReference>
<organism evidence="2 3">
    <name type="scientific">Bacillus mesophilum</name>
    <dbReference type="NCBI Taxonomy" id="1071718"/>
    <lineage>
        <taxon>Bacteria</taxon>
        <taxon>Bacillati</taxon>
        <taxon>Bacillota</taxon>
        <taxon>Bacilli</taxon>
        <taxon>Bacillales</taxon>
        <taxon>Bacillaceae</taxon>
        <taxon>Bacillus</taxon>
    </lineage>
</organism>
<dbReference type="PANTHER" id="PTHR40072:SF1">
    <property type="entry name" value="MOLYBDOPTERIN-GUANINE DINUCLEOTIDE BIOSYNTHESIS ADAPTER PROTEIN"/>
    <property type="match status" value="1"/>
</dbReference>
<feature type="domain" description="Molybdopterin-guanine dinucleotide biosynthesis protein B (MobB)" evidence="1">
    <location>
        <begin position="10"/>
        <end position="126"/>
    </location>
</feature>
<dbReference type="EMBL" id="WBOT01000006">
    <property type="protein sequence ID" value="KAB2330890.1"/>
    <property type="molecule type" value="Genomic_DNA"/>
</dbReference>
<name>A0A7V7RJC7_9BACI</name>